<sequence>MVRIGRSLDPDPVRVSTARSGGVSDVEALIGRVKTRVEENFSGVDRAVVVW</sequence>
<protein>
    <submittedName>
        <fullName evidence="1">Uncharacterized protein</fullName>
    </submittedName>
</protein>
<gene>
    <name evidence="1" type="ORF">F2Q70_00017410</name>
</gene>
<proteinExistence type="predicted"/>
<organism evidence="1">
    <name type="scientific">Brassica cretica</name>
    <name type="common">Mustard</name>
    <dbReference type="NCBI Taxonomy" id="69181"/>
    <lineage>
        <taxon>Eukaryota</taxon>
        <taxon>Viridiplantae</taxon>
        <taxon>Streptophyta</taxon>
        <taxon>Embryophyta</taxon>
        <taxon>Tracheophyta</taxon>
        <taxon>Spermatophyta</taxon>
        <taxon>Magnoliopsida</taxon>
        <taxon>eudicotyledons</taxon>
        <taxon>Gunneridae</taxon>
        <taxon>Pentapetalae</taxon>
        <taxon>rosids</taxon>
        <taxon>malvids</taxon>
        <taxon>Brassicales</taxon>
        <taxon>Brassicaceae</taxon>
        <taxon>Brassiceae</taxon>
        <taxon>Brassica</taxon>
    </lineage>
</organism>
<accession>A0A8S9HWC7</accession>
<dbReference type="EMBL" id="QGKY02001250">
    <property type="protein sequence ID" value="KAF2561750.1"/>
    <property type="molecule type" value="Genomic_DNA"/>
</dbReference>
<evidence type="ECO:0000313" key="1">
    <source>
        <dbReference type="EMBL" id="KAF2561750.1"/>
    </source>
</evidence>
<reference evidence="1" key="1">
    <citation type="submission" date="2019-12" db="EMBL/GenBank/DDBJ databases">
        <title>Genome sequencing and annotation of Brassica cretica.</title>
        <authorList>
            <person name="Studholme D.J."/>
            <person name="Sarris P.F."/>
        </authorList>
    </citation>
    <scope>NUCLEOTIDE SEQUENCE</scope>
    <source>
        <strain evidence="1">PFS-102/07</strain>
        <tissue evidence="1">Leaf</tissue>
    </source>
</reference>
<comment type="caution">
    <text evidence="1">The sequence shown here is derived from an EMBL/GenBank/DDBJ whole genome shotgun (WGS) entry which is preliminary data.</text>
</comment>
<dbReference type="AlphaFoldDB" id="A0A8S9HWC7"/>
<name>A0A8S9HWC7_BRACR</name>